<gene>
    <name evidence="1" type="ORF">ACH5RR_018143</name>
</gene>
<evidence type="ECO:0000313" key="1">
    <source>
        <dbReference type="EMBL" id="KAL3519994.1"/>
    </source>
</evidence>
<protein>
    <submittedName>
        <fullName evidence="1">Uncharacterized protein</fullName>
    </submittedName>
</protein>
<dbReference type="AlphaFoldDB" id="A0ABD2ZLI1"/>
<comment type="caution">
    <text evidence="1">The sequence shown here is derived from an EMBL/GenBank/DDBJ whole genome shotgun (WGS) entry which is preliminary data.</text>
</comment>
<dbReference type="PANTHER" id="PTHR45654:SF77">
    <property type="entry name" value="HOMEOBOX-LEUCINE ZIPPER PROTEIN MERISTEM L1"/>
    <property type="match status" value="1"/>
</dbReference>
<name>A0ABD2ZLI1_9GENT</name>
<accession>A0ABD2ZLI1</accession>
<dbReference type="InterPro" id="IPR042160">
    <property type="entry name" value="HD-Zip_IV"/>
</dbReference>
<sequence length="128" mass="15327">MEELIRVAEIEFPLWITTMDYRMYFLNEDAYYNMFSKAIELKPARFNIEASKEIDIVLINRMNLVEVFMDMVDKHIAFHNLMELQFLNCQMPEMAIRMYNSRNAIWFLRGHAIFNCHTSDQLCIDASK</sequence>
<dbReference type="PANTHER" id="PTHR45654">
    <property type="entry name" value="HOMEOBOX-LEUCINE ZIPPER PROTEIN MERISTEM L1"/>
    <property type="match status" value="1"/>
</dbReference>
<dbReference type="EMBL" id="JBJUIK010000008">
    <property type="protein sequence ID" value="KAL3519994.1"/>
    <property type="molecule type" value="Genomic_DNA"/>
</dbReference>
<keyword evidence="2" id="KW-1185">Reference proteome</keyword>
<organism evidence="1 2">
    <name type="scientific">Cinchona calisaya</name>
    <dbReference type="NCBI Taxonomy" id="153742"/>
    <lineage>
        <taxon>Eukaryota</taxon>
        <taxon>Viridiplantae</taxon>
        <taxon>Streptophyta</taxon>
        <taxon>Embryophyta</taxon>
        <taxon>Tracheophyta</taxon>
        <taxon>Spermatophyta</taxon>
        <taxon>Magnoliopsida</taxon>
        <taxon>eudicotyledons</taxon>
        <taxon>Gunneridae</taxon>
        <taxon>Pentapetalae</taxon>
        <taxon>asterids</taxon>
        <taxon>lamiids</taxon>
        <taxon>Gentianales</taxon>
        <taxon>Rubiaceae</taxon>
        <taxon>Cinchonoideae</taxon>
        <taxon>Cinchoneae</taxon>
        <taxon>Cinchona</taxon>
    </lineage>
</organism>
<dbReference type="Proteomes" id="UP001630127">
    <property type="component" value="Unassembled WGS sequence"/>
</dbReference>
<evidence type="ECO:0000313" key="2">
    <source>
        <dbReference type="Proteomes" id="UP001630127"/>
    </source>
</evidence>
<reference evidence="1 2" key="1">
    <citation type="submission" date="2024-11" db="EMBL/GenBank/DDBJ databases">
        <title>A near-complete genome assembly of Cinchona calisaya.</title>
        <authorList>
            <person name="Lian D.C."/>
            <person name="Zhao X.W."/>
            <person name="Wei L."/>
        </authorList>
    </citation>
    <scope>NUCLEOTIDE SEQUENCE [LARGE SCALE GENOMIC DNA]</scope>
    <source>
        <tissue evidence="1">Nenye</tissue>
    </source>
</reference>
<proteinExistence type="predicted"/>